<dbReference type="AlphaFoldDB" id="A0AA86U612"/>
<dbReference type="InterPro" id="IPR004843">
    <property type="entry name" value="Calcineurin-like_PHP"/>
</dbReference>
<name>A0AA86U612_9EUKA</name>
<feature type="domain" description="Calcineurin-like phosphoesterase" evidence="1">
    <location>
        <begin position="20"/>
        <end position="188"/>
    </location>
</feature>
<reference evidence="2" key="1">
    <citation type="submission" date="2023-06" db="EMBL/GenBank/DDBJ databases">
        <authorList>
            <person name="Kurt Z."/>
        </authorList>
    </citation>
    <scope>NUCLEOTIDE SEQUENCE</scope>
</reference>
<evidence type="ECO:0000313" key="4">
    <source>
        <dbReference type="Proteomes" id="UP001642409"/>
    </source>
</evidence>
<organism evidence="2">
    <name type="scientific">Hexamita inflata</name>
    <dbReference type="NCBI Taxonomy" id="28002"/>
    <lineage>
        <taxon>Eukaryota</taxon>
        <taxon>Metamonada</taxon>
        <taxon>Diplomonadida</taxon>
        <taxon>Hexamitidae</taxon>
        <taxon>Hexamitinae</taxon>
        <taxon>Hexamita</taxon>
    </lineage>
</organism>
<dbReference type="SUPFAM" id="SSF56300">
    <property type="entry name" value="Metallo-dependent phosphatases"/>
    <property type="match status" value="1"/>
</dbReference>
<dbReference type="GO" id="GO:0016787">
    <property type="term" value="F:hydrolase activity"/>
    <property type="evidence" value="ECO:0007669"/>
    <property type="project" value="InterPro"/>
</dbReference>
<gene>
    <name evidence="3" type="ORF">HINF_LOCUS25721</name>
    <name evidence="2" type="ORF">HINF_LOCUS28351</name>
</gene>
<evidence type="ECO:0000313" key="3">
    <source>
        <dbReference type="EMBL" id="CAL6016882.1"/>
    </source>
</evidence>
<dbReference type="PANTHER" id="PTHR12905">
    <property type="entry name" value="METALLOPHOSPHOESTERASE"/>
    <property type="match status" value="1"/>
</dbReference>
<dbReference type="InterPro" id="IPR051693">
    <property type="entry name" value="UPF0046_metallophosphoest"/>
</dbReference>
<evidence type="ECO:0000259" key="1">
    <source>
        <dbReference type="Pfam" id="PF00149"/>
    </source>
</evidence>
<reference evidence="3 4" key="2">
    <citation type="submission" date="2024-07" db="EMBL/GenBank/DDBJ databases">
        <authorList>
            <person name="Akdeniz Z."/>
        </authorList>
    </citation>
    <scope>NUCLEOTIDE SEQUENCE [LARGE SCALE GENOMIC DNA]</scope>
</reference>
<dbReference type="InterPro" id="IPR029052">
    <property type="entry name" value="Metallo-depent_PP-like"/>
</dbReference>
<dbReference type="PANTHER" id="PTHR12905:SF0">
    <property type="entry name" value="CALCINEURIN-LIKE PHOSPHOESTERASE DOMAIN-CONTAINING PROTEIN"/>
    <property type="match status" value="1"/>
</dbReference>
<dbReference type="EMBL" id="CAXDID020000077">
    <property type="protein sequence ID" value="CAL6016882.1"/>
    <property type="molecule type" value="Genomic_DNA"/>
</dbReference>
<proteinExistence type="predicted"/>
<sequence length="247" mass="28933">MLKTCCTNTYSHDDNENLINITFISDTHEQHRKITKDLQKGDIIIHTGDFSNGECDENDMKRIQNFLGWFSKLPYQHKIFIGGNHDFAIKNIDKFNKLLSKYPGVTYLHQSSIEIPMKNITLKFYGIPFITYLLGWMFYLNDVEQQQCAQQIEQCDILLTHDVPYHSQHLQNRINEIQPIIHAYGHMHGHWGICQKNGVTYVNGAQMGFPGHSYIYKPIRIHITQDKTVILPNQEKIKIWEDFPIKK</sequence>
<comment type="caution">
    <text evidence="2">The sequence shown here is derived from an EMBL/GenBank/DDBJ whole genome shotgun (WGS) entry which is preliminary data.</text>
</comment>
<accession>A0AA86U612</accession>
<evidence type="ECO:0000313" key="2">
    <source>
        <dbReference type="EMBL" id="CAI9940706.1"/>
    </source>
</evidence>
<dbReference type="EMBL" id="CATOUU010000681">
    <property type="protein sequence ID" value="CAI9940706.1"/>
    <property type="molecule type" value="Genomic_DNA"/>
</dbReference>
<keyword evidence="4" id="KW-1185">Reference proteome</keyword>
<dbReference type="Gene3D" id="3.60.21.10">
    <property type="match status" value="1"/>
</dbReference>
<dbReference type="Proteomes" id="UP001642409">
    <property type="component" value="Unassembled WGS sequence"/>
</dbReference>
<dbReference type="Pfam" id="PF00149">
    <property type="entry name" value="Metallophos"/>
    <property type="match status" value="1"/>
</dbReference>
<protein>
    <submittedName>
        <fullName evidence="2">Calcineurin-like phosphoesterase</fullName>
    </submittedName>
    <submittedName>
        <fullName evidence="3">Calcineurin-like_phosphoesterase</fullName>
    </submittedName>
</protein>